<dbReference type="NCBIfam" id="TIGR03934">
    <property type="entry name" value="TQXA_dom"/>
    <property type="match status" value="1"/>
</dbReference>
<dbReference type="Gene3D" id="1.10.150.480">
    <property type="match status" value="1"/>
</dbReference>
<dbReference type="RefSeq" id="WP_311510619.1">
    <property type="nucleotide sequence ID" value="NZ_JAVREP010000002.1"/>
</dbReference>
<evidence type="ECO:0000259" key="3">
    <source>
        <dbReference type="Pfam" id="PF08341"/>
    </source>
</evidence>
<feature type="transmembrane region" description="Helical" evidence="1">
    <location>
        <begin position="339"/>
        <end position="360"/>
    </location>
</feature>
<protein>
    <submittedName>
        <fullName evidence="4">Thioester domain-containing protein</fullName>
    </submittedName>
</protein>
<feature type="chain" id="PRO_5046746170" evidence="2">
    <location>
        <begin position="28"/>
        <end position="374"/>
    </location>
</feature>
<keyword evidence="5" id="KW-1185">Reference proteome</keyword>
<feature type="signal peptide" evidence="2">
    <location>
        <begin position="1"/>
        <end position="27"/>
    </location>
</feature>
<dbReference type="Pfam" id="PF08341">
    <property type="entry name" value="TED"/>
    <property type="match status" value="1"/>
</dbReference>
<evidence type="ECO:0000256" key="1">
    <source>
        <dbReference type="SAM" id="Phobius"/>
    </source>
</evidence>
<gene>
    <name evidence="4" type="ORF">RM479_05520</name>
</gene>
<keyword evidence="1" id="KW-0472">Membrane</keyword>
<dbReference type="InterPro" id="IPR023849">
    <property type="entry name" value="TQXA_dom"/>
</dbReference>
<evidence type="ECO:0000313" key="5">
    <source>
        <dbReference type="Proteomes" id="UP001183390"/>
    </source>
</evidence>
<organism evidence="4 5">
    <name type="scientific">Nocardiopsis lambiniae</name>
    <dbReference type="NCBI Taxonomy" id="3075539"/>
    <lineage>
        <taxon>Bacteria</taxon>
        <taxon>Bacillati</taxon>
        <taxon>Actinomycetota</taxon>
        <taxon>Actinomycetes</taxon>
        <taxon>Streptosporangiales</taxon>
        <taxon>Nocardiopsidaceae</taxon>
        <taxon>Nocardiopsis</taxon>
    </lineage>
</organism>
<sequence>MPLSRVIPAAFAATALVLGPLALPAMAESVRGRYTGVDEHGHGIIMRGEEFTTTGTFRVDLGDRTLTTYCIDFRTGIVGDAWYREDEWANYPGEGDFGEPGKVHWILMNSYPVVDIPDLREAIDTPGLSKAEALTATQAAIWHFSNGLDLAEVEQNPDITAPVSEEEVIRLYDHLVENAEEPSDEPPSALSVSPDLGSGLAGGTVGAFTVETSADAVPLELDAPDGVEIVDLDGGATVESVSDGDRIGFAVPADAGAGEAELTLAAEAAVLTGRLFKGEDEDEPTQTLIAAADGEITVSRTVSVVWDEAGGTPPPIADPSASPVAAAGEESRLALTGGAIAALVVGGLALLLGGGAFVVLSRRRRAADGRTPTP</sequence>
<name>A0ABU2M6M6_9ACTN</name>
<feature type="domain" description="Thioester" evidence="3">
    <location>
        <begin position="68"/>
        <end position="180"/>
    </location>
</feature>
<keyword evidence="1" id="KW-0812">Transmembrane</keyword>
<accession>A0ABU2M6M6</accession>
<comment type="caution">
    <text evidence="4">The sequence shown here is derived from an EMBL/GenBank/DDBJ whole genome shotgun (WGS) entry which is preliminary data.</text>
</comment>
<dbReference type="Proteomes" id="UP001183390">
    <property type="component" value="Unassembled WGS sequence"/>
</dbReference>
<proteinExistence type="predicted"/>
<evidence type="ECO:0000313" key="4">
    <source>
        <dbReference type="EMBL" id="MDT0327866.1"/>
    </source>
</evidence>
<keyword evidence="1" id="KW-1133">Transmembrane helix</keyword>
<dbReference type="InterPro" id="IPR013552">
    <property type="entry name" value="Thioester_dom"/>
</dbReference>
<dbReference type="EMBL" id="JAVREP010000002">
    <property type="protein sequence ID" value="MDT0327866.1"/>
    <property type="molecule type" value="Genomic_DNA"/>
</dbReference>
<reference evidence="5" key="1">
    <citation type="submission" date="2023-07" db="EMBL/GenBank/DDBJ databases">
        <title>30 novel species of actinomycetes from the DSMZ collection.</title>
        <authorList>
            <person name="Nouioui I."/>
        </authorList>
    </citation>
    <scope>NUCLEOTIDE SEQUENCE [LARGE SCALE GENOMIC DNA]</scope>
    <source>
        <strain evidence="5">DSM 44743</strain>
    </source>
</reference>
<evidence type="ECO:0000256" key="2">
    <source>
        <dbReference type="SAM" id="SignalP"/>
    </source>
</evidence>
<keyword evidence="2" id="KW-0732">Signal</keyword>